<evidence type="ECO:0000256" key="2">
    <source>
        <dbReference type="ARBA" id="ARBA00006671"/>
    </source>
</evidence>
<accession>A0A246F6U4</accession>
<gene>
    <name evidence="6" type="ORF">CEG18_26385</name>
</gene>
<comment type="subcellular location">
    <subcellularLocation>
        <location evidence="1">Fimbrium</location>
    </subcellularLocation>
</comment>
<evidence type="ECO:0000313" key="6">
    <source>
        <dbReference type="EMBL" id="OWP48050.1"/>
    </source>
</evidence>
<evidence type="ECO:0000313" key="7">
    <source>
        <dbReference type="Proteomes" id="UP000198145"/>
    </source>
</evidence>
<sequence>MMVLNKEIEMKHLLVVGTLSMLASGAFAFDAQVNIGGEVTTESCKINNSTTEPVSINVPLSSINTSALPSVGSWAQNTKFVVSLTDCPGAVNVVWEKFANVDASTGALINTVSGGTNAQIRVLDRTFTPINMNQDTGIQVTTPSADLPYYAQYYAKVTPVTPGKISTFGYISLYYQ</sequence>
<dbReference type="SUPFAM" id="SSF49401">
    <property type="entry name" value="Bacterial adhesins"/>
    <property type="match status" value="1"/>
</dbReference>
<keyword evidence="4" id="KW-0281">Fimbrium</keyword>
<evidence type="ECO:0000256" key="5">
    <source>
        <dbReference type="SAM" id="SignalP"/>
    </source>
</evidence>
<dbReference type="AlphaFoldDB" id="A0A246F6U4"/>
<name>A0A246F6U4_PSENT</name>
<feature type="signal peptide" evidence="5">
    <location>
        <begin position="1"/>
        <end position="28"/>
    </location>
</feature>
<reference evidence="6 7" key="1">
    <citation type="submission" date="2017-06" db="EMBL/GenBank/DDBJ databases">
        <title>Draft genome of Pseudomonas nitroreducens DF05.</title>
        <authorList>
            <person name="Iyer R."/>
        </authorList>
    </citation>
    <scope>NUCLEOTIDE SEQUENCE [LARGE SCALE GENOMIC DNA]</scope>
    <source>
        <strain evidence="6 7">DF05</strain>
    </source>
</reference>
<proteinExistence type="inferred from homology"/>
<dbReference type="EMBL" id="NJBA01000011">
    <property type="protein sequence ID" value="OWP48050.1"/>
    <property type="molecule type" value="Genomic_DNA"/>
</dbReference>
<dbReference type="PANTHER" id="PTHR33420">
    <property type="entry name" value="FIMBRIAL SUBUNIT ELFA-RELATED"/>
    <property type="match status" value="1"/>
</dbReference>
<organism evidence="6 7">
    <name type="scientific">Pseudomonas nitroreducens</name>
    <dbReference type="NCBI Taxonomy" id="46680"/>
    <lineage>
        <taxon>Bacteria</taxon>
        <taxon>Pseudomonadati</taxon>
        <taxon>Pseudomonadota</taxon>
        <taxon>Gammaproteobacteria</taxon>
        <taxon>Pseudomonadales</taxon>
        <taxon>Pseudomonadaceae</taxon>
        <taxon>Pseudomonas</taxon>
    </lineage>
</organism>
<dbReference type="Proteomes" id="UP000198145">
    <property type="component" value="Unassembled WGS sequence"/>
</dbReference>
<feature type="chain" id="PRO_5012286593" evidence="5">
    <location>
        <begin position="29"/>
        <end position="176"/>
    </location>
</feature>
<dbReference type="InterPro" id="IPR008966">
    <property type="entry name" value="Adhesion_dom_sf"/>
</dbReference>
<evidence type="ECO:0000256" key="1">
    <source>
        <dbReference type="ARBA" id="ARBA00004561"/>
    </source>
</evidence>
<dbReference type="GO" id="GO:0009289">
    <property type="term" value="C:pilus"/>
    <property type="evidence" value="ECO:0007669"/>
    <property type="project" value="UniProtKB-SubCell"/>
</dbReference>
<dbReference type="InterPro" id="IPR036937">
    <property type="entry name" value="Adhesion_dom_fimbrial_sf"/>
</dbReference>
<dbReference type="PANTHER" id="PTHR33420:SF3">
    <property type="entry name" value="FIMBRIAL SUBUNIT ELFA"/>
    <property type="match status" value="1"/>
</dbReference>
<dbReference type="InterPro" id="IPR050263">
    <property type="entry name" value="Bact_Fimbrial_Adh_Pro"/>
</dbReference>
<comment type="caution">
    <text evidence="6">The sequence shown here is derived from an EMBL/GenBank/DDBJ whole genome shotgun (WGS) entry which is preliminary data.</text>
</comment>
<dbReference type="Gene3D" id="2.60.40.1090">
    <property type="entry name" value="Fimbrial-type adhesion domain"/>
    <property type="match status" value="1"/>
</dbReference>
<evidence type="ECO:0000256" key="4">
    <source>
        <dbReference type="ARBA" id="ARBA00023263"/>
    </source>
</evidence>
<comment type="similarity">
    <text evidence="2">Belongs to the fimbrial protein family.</text>
</comment>
<evidence type="ECO:0000256" key="3">
    <source>
        <dbReference type="ARBA" id="ARBA00022729"/>
    </source>
</evidence>
<keyword evidence="3 5" id="KW-0732">Signal</keyword>
<protein>
    <submittedName>
        <fullName evidence="6">Uncharacterized protein</fullName>
    </submittedName>
</protein>
<dbReference type="GO" id="GO:0043709">
    <property type="term" value="P:cell adhesion involved in single-species biofilm formation"/>
    <property type="evidence" value="ECO:0007669"/>
    <property type="project" value="TreeGrafter"/>
</dbReference>